<dbReference type="AlphaFoldDB" id="A0A0F9NR05"/>
<name>A0A0F9NR05_9ZZZZ</name>
<dbReference type="EMBL" id="LAZR01003110">
    <property type="protein sequence ID" value="KKN21895.1"/>
    <property type="molecule type" value="Genomic_DNA"/>
</dbReference>
<proteinExistence type="predicted"/>
<sequence length="187" mass="19920">MFAPNRLAQLCCCCCGGAKGIVSGTVLGTAIPPFTAEETQILEKIARGTYRDTGRKCIDFFATLLSGEFQDAIVAARPTLLIKLTGLDDVGLNAANSTLCGRIPELLKPSVTSKPKPRIEPPSTGTCPFITQSRRGPQAFRSSRGFGCHESLAEAVAGMRLIIKNNPGTSARVIDRATGIIVERINE</sequence>
<organism evidence="1">
    <name type="scientific">marine sediment metagenome</name>
    <dbReference type="NCBI Taxonomy" id="412755"/>
    <lineage>
        <taxon>unclassified sequences</taxon>
        <taxon>metagenomes</taxon>
        <taxon>ecological metagenomes</taxon>
    </lineage>
</organism>
<accession>A0A0F9NR05</accession>
<evidence type="ECO:0000313" key="1">
    <source>
        <dbReference type="EMBL" id="KKN21895.1"/>
    </source>
</evidence>
<gene>
    <name evidence="1" type="ORF">LCGC14_0920810</name>
</gene>
<protein>
    <submittedName>
        <fullName evidence="1">Uncharacterized protein</fullName>
    </submittedName>
</protein>
<comment type="caution">
    <text evidence="1">The sequence shown here is derived from an EMBL/GenBank/DDBJ whole genome shotgun (WGS) entry which is preliminary data.</text>
</comment>
<reference evidence="1" key="1">
    <citation type="journal article" date="2015" name="Nature">
        <title>Complex archaea that bridge the gap between prokaryotes and eukaryotes.</title>
        <authorList>
            <person name="Spang A."/>
            <person name="Saw J.H."/>
            <person name="Jorgensen S.L."/>
            <person name="Zaremba-Niedzwiedzka K."/>
            <person name="Martijn J."/>
            <person name="Lind A.E."/>
            <person name="van Eijk R."/>
            <person name="Schleper C."/>
            <person name="Guy L."/>
            <person name="Ettema T.J."/>
        </authorList>
    </citation>
    <scope>NUCLEOTIDE SEQUENCE</scope>
</reference>